<dbReference type="Proteomes" id="UP000245489">
    <property type="component" value="Unassembled WGS sequence"/>
</dbReference>
<keyword evidence="1" id="KW-0472">Membrane</keyword>
<dbReference type="RefSeq" id="WP_109742729.1">
    <property type="nucleotide sequence ID" value="NZ_QGGO01000008.1"/>
</dbReference>
<keyword evidence="1" id="KW-1133">Transmembrane helix</keyword>
<evidence type="ECO:0000313" key="2">
    <source>
        <dbReference type="EMBL" id="PWK27165.1"/>
    </source>
</evidence>
<feature type="transmembrane region" description="Helical" evidence="1">
    <location>
        <begin position="39"/>
        <end position="56"/>
    </location>
</feature>
<reference evidence="2 3" key="1">
    <citation type="submission" date="2018-05" db="EMBL/GenBank/DDBJ databases">
        <title>Genomic Encyclopedia of Archaeal and Bacterial Type Strains, Phase II (KMG-II): from individual species to whole genera.</title>
        <authorList>
            <person name="Goeker M."/>
        </authorList>
    </citation>
    <scope>NUCLEOTIDE SEQUENCE [LARGE SCALE GENOMIC DNA]</scope>
    <source>
        <strain evidence="2 3">DSM 22214</strain>
    </source>
</reference>
<keyword evidence="1" id="KW-0812">Transmembrane</keyword>
<sequence length="62" mass="6704">MNNHHQYSDLKSALAGGSFTVFCKIVVLGSLTFGDLGKSFLLGIVGAAGGWCFNFIKKKFFN</sequence>
<protein>
    <submittedName>
        <fullName evidence="2">Uncharacterized protein</fullName>
    </submittedName>
</protein>
<accession>A0A316ECR5</accession>
<evidence type="ECO:0000256" key="1">
    <source>
        <dbReference type="SAM" id="Phobius"/>
    </source>
</evidence>
<keyword evidence="3" id="KW-1185">Reference proteome</keyword>
<feature type="transmembrane region" description="Helical" evidence="1">
    <location>
        <begin position="12"/>
        <end position="33"/>
    </location>
</feature>
<comment type="caution">
    <text evidence="2">The sequence shown here is derived from an EMBL/GenBank/DDBJ whole genome shotgun (WGS) entry which is preliminary data.</text>
</comment>
<dbReference type="EMBL" id="QGGO01000008">
    <property type="protein sequence ID" value="PWK27165.1"/>
    <property type="molecule type" value="Genomic_DNA"/>
</dbReference>
<evidence type="ECO:0000313" key="3">
    <source>
        <dbReference type="Proteomes" id="UP000245489"/>
    </source>
</evidence>
<dbReference type="AlphaFoldDB" id="A0A316ECR5"/>
<organism evidence="2 3">
    <name type="scientific">Arcicella aurantiaca</name>
    <dbReference type="NCBI Taxonomy" id="591202"/>
    <lineage>
        <taxon>Bacteria</taxon>
        <taxon>Pseudomonadati</taxon>
        <taxon>Bacteroidota</taxon>
        <taxon>Cytophagia</taxon>
        <taxon>Cytophagales</taxon>
        <taxon>Flectobacillaceae</taxon>
        <taxon>Arcicella</taxon>
    </lineage>
</organism>
<name>A0A316ECR5_9BACT</name>
<gene>
    <name evidence="2" type="ORF">LV89_01980</name>
</gene>
<proteinExistence type="predicted"/>